<dbReference type="GO" id="GO:0016491">
    <property type="term" value="F:oxidoreductase activity"/>
    <property type="evidence" value="ECO:0007669"/>
    <property type="project" value="UniProtKB-KW"/>
</dbReference>
<evidence type="ECO:0000256" key="1">
    <source>
        <dbReference type="ARBA" id="ARBA00006056"/>
    </source>
</evidence>
<dbReference type="InterPro" id="IPR003767">
    <property type="entry name" value="Malate/L-lactate_DH-like"/>
</dbReference>
<accession>A0A382LNK0</accession>
<reference evidence="3" key="1">
    <citation type="submission" date="2018-05" db="EMBL/GenBank/DDBJ databases">
        <authorList>
            <person name="Lanie J.A."/>
            <person name="Ng W.-L."/>
            <person name="Kazmierczak K.M."/>
            <person name="Andrzejewski T.M."/>
            <person name="Davidsen T.M."/>
            <person name="Wayne K.J."/>
            <person name="Tettelin H."/>
            <person name="Glass J.I."/>
            <person name="Rusch D."/>
            <person name="Podicherti R."/>
            <person name="Tsui H.-C.T."/>
            <person name="Winkler M.E."/>
        </authorList>
    </citation>
    <scope>NUCLEOTIDE SEQUENCE</scope>
</reference>
<dbReference type="EMBL" id="UINC01087384">
    <property type="protein sequence ID" value="SVC36702.1"/>
    <property type="molecule type" value="Genomic_DNA"/>
</dbReference>
<protein>
    <recommendedName>
        <fullName evidence="4">Ldh family oxidoreductase</fullName>
    </recommendedName>
</protein>
<dbReference type="PANTHER" id="PTHR11091">
    <property type="entry name" value="OXIDOREDUCTASE-RELATED"/>
    <property type="match status" value="1"/>
</dbReference>
<evidence type="ECO:0000313" key="3">
    <source>
        <dbReference type="EMBL" id="SVC36702.1"/>
    </source>
</evidence>
<sequence>GYILAHTDLRCVYSHGTRQTAGYIRKIQEGCVNPRPEITTVKLSANTVVLDGDGGMGYLPSYRGTEMALGMAKEHGVGVATTRNHFHFGAAGTYSRMALSHDFIGLAISSHRYPMEPDRNILSASGGSPMSIAIPAEKQPPIVLDMSANVMPAGAQEELFERFSAAFMKSLGLGVVFQALGGILAGIWKPEFQAPQSQWKSDQGAFIIMLNIENFRSLDGFLSDMDDFVGKARLMKPMPGMPTSELPGGLEWQWERENRDLGIPISDEHRRTLEEISKGFGIDTPFEQYENTRFSNTG</sequence>
<name>A0A382LNK0_9ZZZZ</name>
<organism evidence="3">
    <name type="scientific">marine metagenome</name>
    <dbReference type="NCBI Taxonomy" id="408172"/>
    <lineage>
        <taxon>unclassified sequences</taxon>
        <taxon>metagenomes</taxon>
        <taxon>ecological metagenomes</taxon>
    </lineage>
</organism>
<proteinExistence type="inferred from homology"/>
<dbReference type="InterPro" id="IPR043143">
    <property type="entry name" value="Mal/L-sulf/L-lact_DH-like_NADP"/>
</dbReference>
<dbReference type="InterPro" id="IPR043144">
    <property type="entry name" value="Mal/L-sulf/L-lact_DH-like_ah"/>
</dbReference>
<evidence type="ECO:0008006" key="4">
    <source>
        <dbReference type="Google" id="ProtNLM"/>
    </source>
</evidence>
<dbReference type="Gene3D" id="3.30.1370.60">
    <property type="entry name" value="Hypothetical oxidoreductase yiak, domain 2"/>
    <property type="match status" value="1"/>
</dbReference>
<keyword evidence="2" id="KW-0560">Oxidoreductase</keyword>
<dbReference type="AlphaFoldDB" id="A0A382LNK0"/>
<comment type="similarity">
    <text evidence="1">Belongs to the LDH2/MDH2 oxidoreductase family.</text>
</comment>
<dbReference type="Pfam" id="PF02615">
    <property type="entry name" value="Ldh_2"/>
    <property type="match status" value="2"/>
</dbReference>
<gene>
    <name evidence="3" type="ORF">METZ01_LOCUS289556</name>
</gene>
<dbReference type="Gene3D" id="1.10.1530.10">
    <property type="match status" value="1"/>
</dbReference>
<dbReference type="SUPFAM" id="SSF89733">
    <property type="entry name" value="L-sulfolactate dehydrogenase-like"/>
    <property type="match status" value="1"/>
</dbReference>
<dbReference type="PANTHER" id="PTHR11091:SF0">
    <property type="entry name" value="MALATE DEHYDROGENASE"/>
    <property type="match status" value="1"/>
</dbReference>
<dbReference type="InterPro" id="IPR036111">
    <property type="entry name" value="Mal/L-sulfo/L-lacto_DH-like_sf"/>
</dbReference>
<evidence type="ECO:0000256" key="2">
    <source>
        <dbReference type="ARBA" id="ARBA00023002"/>
    </source>
</evidence>
<feature type="non-terminal residue" evidence="3">
    <location>
        <position position="1"/>
    </location>
</feature>